<feature type="transmembrane region" description="Helical" evidence="1">
    <location>
        <begin position="34"/>
        <end position="54"/>
    </location>
</feature>
<dbReference type="EMBL" id="ATJO01000055">
    <property type="protein sequence ID" value="EPI50778.1"/>
    <property type="molecule type" value="Genomic_DNA"/>
</dbReference>
<evidence type="ECO:0000313" key="3">
    <source>
        <dbReference type="Proteomes" id="UP000014601"/>
    </source>
</evidence>
<dbReference type="HOGENOM" id="CLU_3025787_0_0_11"/>
<keyword evidence="1" id="KW-0812">Transmembrane</keyword>
<name>S4GVF9_9BIFI</name>
<dbReference type="AlphaFoldDB" id="S4GVF9"/>
<dbReference type="Proteomes" id="UP000014601">
    <property type="component" value="Unassembled WGS sequence"/>
</dbReference>
<gene>
    <name evidence="2" type="ORF">HMPREF1576_00685</name>
</gene>
<sequence length="55" mass="5918">MLLVQFVHGGGVVADATPMLSDTIVADVRIAEKIFLQTLCAVPIIIFLSSLKAYK</sequence>
<dbReference type="PATRIC" id="fig|1261061.4.peg.599"/>
<organism evidence="2 3">
    <name type="scientific">Gardnerella pickettii JCP7719</name>
    <dbReference type="NCBI Taxonomy" id="1261061"/>
    <lineage>
        <taxon>Bacteria</taxon>
        <taxon>Bacillati</taxon>
        <taxon>Actinomycetota</taxon>
        <taxon>Actinomycetes</taxon>
        <taxon>Bifidobacteriales</taxon>
        <taxon>Bifidobacteriaceae</taxon>
        <taxon>Gardnerella</taxon>
        <taxon>Gardnerella pickettii</taxon>
    </lineage>
</organism>
<accession>S4GVF9</accession>
<keyword evidence="1" id="KW-1133">Transmembrane helix</keyword>
<reference evidence="2 3" key="1">
    <citation type="submission" date="2013-06" db="EMBL/GenBank/DDBJ databases">
        <authorList>
            <person name="Weinstock G."/>
            <person name="Sodergren E."/>
            <person name="Lobos E.A."/>
            <person name="Fulton L."/>
            <person name="Fulton R."/>
            <person name="Courtney L."/>
            <person name="Fronick C."/>
            <person name="O'Laughlin M."/>
            <person name="Godfrey J."/>
            <person name="Wilson R.M."/>
            <person name="Miner T."/>
            <person name="Farmer C."/>
            <person name="Delehaunty K."/>
            <person name="Cordes M."/>
            <person name="Minx P."/>
            <person name="Tomlinson C."/>
            <person name="Chen J."/>
            <person name="Wollam A."/>
            <person name="Pepin K.H."/>
            <person name="Bhonagiri V."/>
            <person name="Zhang X."/>
            <person name="Warren W."/>
            <person name="Mitreva M."/>
            <person name="Mardis E.R."/>
            <person name="Wilson R.K."/>
        </authorList>
    </citation>
    <scope>NUCLEOTIDE SEQUENCE [LARGE SCALE GENOMIC DNA]</scope>
    <source>
        <strain evidence="2 3">JCP7719</strain>
    </source>
</reference>
<evidence type="ECO:0000256" key="1">
    <source>
        <dbReference type="SAM" id="Phobius"/>
    </source>
</evidence>
<evidence type="ECO:0000313" key="2">
    <source>
        <dbReference type="EMBL" id="EPI50778.1"/>
    </source>
</evidence>
<keyword evidence="1" id="KW-0472">Membrane</keyword>
<comment type="caution">
    <text evidence="2">The sequence shown here is derived from an EMBL/GenBank/DDBJ whole genome shotgun (WGS) entry which is preliminary data.</text>
</comment>
<protein>
    <submittedName>
        <fullName evidence="2">Uncharacterized protein</fullName>
    </submittedName>
</protein>
<proteinExistence type="predicted"/>